<dbReference type="Gene3D" id="3.20.20.80">
    <property type="entry name" value="Glycosidases"/>
    <property type="match status" value="1"/>
</dbReference>
<dbReference type="InterPro" id="IPR017853">
    <property type="entry name" value="GH"/>
</dbReference>
<dbReference type="Pfam" id="PF01183">
    <property type="entry name" value="Glyco_hydro_25"/>
    <property type="match status" value="1"/>
</dbReference>
<evidence type="ECO:0000256" key="1">
    <source>
        <dbReference type="ARBA" id="ARBA00000632"/>
    </source>
</evidence>
<dbReference type="EMBL" id="BK014862">
    <property type="protein sequence ID" value="DAD79251.1"/>
    <property type="molecule type" value="Genomic_DNA"/>
</dbReference>
<dbReference type="GO" id="GO:0016052">
    <property type="term" value="P:carbohydrate catabolic process"/>
    <property type="evidence" value="ECO:0007669"/>
    <property type="project" value="TreeGrafter"/>
</dbReference>
<dbReference type="GO" id="GO:0016998">
    <property type="term" value="P:cell wall macromolecule catabolic process"/>
    <property type="evidence" value="ECO:0007669"/>
    <property type="project" value="InterPro"/>
</dbReference>
<proteinExistence type="inferred from homology"/>
<sequence length="246" mass="27914">MIRKTKRMSAMTERYGIDISRAQGAIDWDVLAENKDLSFVILRATQGTAQDTRFADNIREVLRLDLPFGLYFAASAVTAQGVAAEADCAAEYVRQYKPRYGAWYDMELKSHRELGKDAITTLLRQWCDRVKEAGGRYGIYTNRDWLLNRIDLDRLPDALLWYAAYPSTARKTLAEAPKDNRQKLSFPQAALWQWSSAGRVDGIIGNVDLNVCYEDFPAEPTADKRYITLAEAKELLRAQGYDGIVI</sequence>
<dbReference type="GO" id="GO:0003796">
    <property type="term" value="F:lysozyme activity"/>
    <property type="evidence" value="ECO:0007669"/>
    <property type="project" value="UniProtKB-EC"/>
</dbReference>
<accession>A0A8S5MBD9</accession>
<evidence type="ECO:0000256" key="2">
    <source>
        <dbReference type="ARBA" id="ARBA00010646"/>
    </source>
</evidence>
<protein>
    <recommendedName>
        <fullName evidence="3">lysozyme</fullName>
        <ecNumber evidence="3">3.2.1.17</ecNumber>
    </recommendedName>
</protein>
<organism evidence="4">
    <name type="scientific">Myoviridae sp. ctRPH1</name>
    <dbReference type="NCBI Taxonomy" id="2826650"/>
    <lineage>
        <taxon>Viruses</taxon>
        <taxon>Duplodnaviria</taxon>
        <taxon>Heunggongvirae</taxon>
        <taxon>Uroviricota</taxon>
        <taxon>Caudoviricetes</taxon>
    </lineage>
</organism>
<reference evidence="4" key="1">
    <citation type="journal article" date="2021" name="Proc. Natl. Acad. Sci. U.S.A.">
        <title>A Catalog of Tens of Thousands of Viruses from Human Metagenomes Reveals Hidden Associations with Chronic Diseases.</title>
        <authorList>
            <person name="Tisza M.J."/>
            <person name="Buck C.B."/>
        </authorList>
    </citation>
    <scope>NUCLEOTIDE SEQUENCE</scope>
    <source>
        <strain evidence="4">CtRPH1</strain>
    </source>
</reference>
<dbReference type="EC" id="3.2.1.17" evidence="3"/>
<evidence type="ECO:0000313" key="4">
    <source>
        <dbReference type="EMBL" id="DAD79251.1"/>
    </source>
</evidence>
<comment type="catalytic activity">
    <reaction evidence="1">
        <text>Hydrolysis of (1-&gt;4)-beta-linkages between N-acetylmuramic acid and N-acetyl-D-glucosamine residues in a peptidoglycan and between N-acetyl-D-glucosamine residues in chitodextrins.</text>
        <dbReference type="EC" id="3.2.1.17"/>
    </reaction>
</comment>
<dbReference type="PROSITE" id="PS51904">
    <property type="entry name" value="GLYCOSYL_HYDROL_F25_2"/>
    <property type="match status" value="1"/>
</dbReference>
<evidence type="ECO:0000256" key="3">
    <source>
        <dbReference type="ARBA" id="ARBA00012732"/>
    </source>
</evidence>
<dbReference type="InterPro" id="IPR002053">
    <property type="entry name" value="Glyco_hydro_25"/>
</dbReference>
<comment type="similarity">
    <text evidence="2">Belongs to the glycosyl hydrolase 25 family.</text>
</comment>
<dbReference type="PANTHER" id="PTHR34135:SF2">
    <property type="entry name" value="LYSOZYME"/>
    <property type="match status" value="1"/>
</dbReference>
<dbReference type="SUPFAM" id="SSF51445">
    <property type="entry name" value="(Trans)glycosidases"/>
    <property type="match status" value="1"/>
</dbReference>
<dbReference type="PANTHER" id="PTHR34135">
    <property type="entry name" value="LYSOZYME"/>
    <property type="match status" value="1"/>
</dbReference>
<dbReference type="GO" id="GO:0009253">
    <property type="term" value="P:peptidoglycan catabolic process"/>
    <property type="evidence" value="ECO:0007669"/>
    <property type="project" value="InterPro"/>
</dbReference>
<name>A0A8S5MBD9_9CAUD</name>